<comment type="caution">
    <text evidence="9">The sequence shown here is derived from an EMBL/GenBank/DDBJ whole genome shotgun (WGS) entry which is preliminary data.</text>
</comment>
<dbReference type="FunFam" id="3.40.50.1820:FF:000161">
    <property type="entry name" value="Epoxide hydrolase"/>
    <property type="match status" value="1"/>
</dbReference>
<evidence type="ECO:0000256" key="3">
    <source>
        <dbReference type="ARBA" id="ARBA00022801"/>
    </source>
</evidence>
<evidence type="ECO:0000259" key="8">
    <source>
        <dbReference type="Pfam" id="PF00561"/>
    </source>
</evidence>
<gene>
    <name evidence="9" type="ORF">KP509_38G057200</name>
</gene>
<protein>
    <recommendedName>
        <fullName evidence="2">soluble epoxide hydrolase</fullName>
        <ecNumber evidence="2">3.3.2.10</ecNumber>
    </recommendedName>
</protein>
<dbReference type="PRINTS" id="PR00412">
    <property type="entry name" value="EPOXHYDRLASE"/>
</dbReference>
<dbReference type="InterPro" id="IPR029058">
    <property type="entry name" value="AB_hydrolase_fold"/>
</dbReference>
<dbReference type="AlphaFoldDB" id="A0A8T2Q575"/>
<organism evidence="9 10">
    <name type="scientific">Ceratopteris richardii</name>
    <name type="common">Triangle waterfern</name>
    <dbReference type="NCBI Taxonomy" id="49495"/>
    <lineage>
        <taxon>Eukaryota</taxon>
        <taxon>Viridiplantae</taxon>
        <taxon>Streptophyta</taxon>
        <taxon>Embryophyta</taxon>
        <taxon>Tracheophyta</taxon>
        <taxon>Polypodiopsida</taxon>
        <taxon>Polypodiidae</taxon>
        <taxon>Polypodiales</taxon>
        <taxon>Pteridineae</taxon>
        <taxon>Pteridaceae</taxon>
        <taxon>Parkerioideae</taxon>
        <taxon>Ceratopteris</taxon>
    </lineage>
</organism>
<dbReference type="Gene3D" id="3.40.50.1820">
    <property type="entry name" value="alpha/beta hydrolase"/>
    <property type="match status" value="1"/>
</dbReference>
<sequence length="313" mass="35525">MEGVVHRTVCTNGILIHFVEMGSGPVVLFLHGFPEGWFGWRKQIPVFAKAGFRAIAPDMRGYGDSSAPEGANNYTYLHIVGDLIGLLDALKVEKAFVVGHDWGAMVSWQLVIFRPDRVIALANLSVYYSPRNPNGSMVTLMRKYSGGKHYMCKFQLAGEVEARIHKVTYDGFLRHVFSQKFDPMPDWSKAFEEKGALPEWVSEEDLAYYVSEFQKHGFTPAINYYRSLDLSWELTAAWANSKVMVPTIFMIGDKDLAFIFPNAKDHIEGMSKHVPHLKKTIILEDAGHFLQAERAESVNDHILQFFKSFQLEI</sequence>
<feature type="domain" description="AB hydrolase-1" evidence="8">
    <location>
        <begin position="25"/>
        <end position="294"/>
    </location>
</feature>
<accession>A0A8T2Q575</accession>
<evidence type="ECO:0000313" key="10">
    <source>
        <dbReference type="Proteomes" id="UP000825935"/>
    </source>
</evidence>
<dbReference type="OMA" id="QMNPIDG"/>
<comment type="function">
    <text evidence="6">Epoxide hydrolase involved in the biosynthesis of cucurbitacin and mogroside tetracyclic triterpene natural products (e.g. siamenoside I and mogrosides IV, V and VI). Cucurbitacins have cytotoxic properties and exhibit deterrent taste as a defense barrier against herbivores. Mogrosides are nonsugar highly oxygenated compounds used as high-intensity zero-calorie sweeteners; they also possess pharmacological properties such as regulating immunity, lowering blood sugar and lipid levels, protecting the liver, and acting as antioxidants and antitumor agents. Catalyzes the hydrolysis of aromatic epoxide-containing substrates, such as the conversion of 24,25-epoxycucurbitadienol to 24,25-dihydroxycucurbitadienol.</text>
</comment>
<dbReference type="PRINTS" id="PR00111">
    <property type="entry name" value="ABHYDROLASE"/>
</dbReference>
<evidence type="ECO:0000256" key="7">
    <source>
        <dbReference type="ARBA" id="ARBA00093212"/>
    </source>
</evidence>
<evidence type="ECO:0000313" key="9">
    <source>
        <dbReference type="EMBL" id="KAH7278815.1"/>
    </source>
</evidence>
<evidence type="ECO:0000256" key="4">
    <source>
        <dbReference type="ARBA" id="ARBA00038334"/>
    </source>
</evidence>
<reference evidence="9" key="1">
    <citation type="submission" date="2021-08" db="EMBL/GenBank/DDBJ databases">
        <title>WGS assembly of Ceratopteris richardii.</title>
        <authorList>
            <person name="Marchant D.B."/>
            <person name="Chen G."/>
            <person name="Jenkins J."/>
            <person name="Shu S."/>
            <person name="Leebens-Mack J."/>
            <person name="Grimwood J."/>
            <person name="Schmutz J."/>
            <person name="Soltis P."/>
            <person name="Soltis D."/>
            <person name="Chen Z.-H."/>
        </authorList>
    </citation>
    <scope>NUCLEOTIDE SEQUENCE</scope>
    <source>
        <strain evidence="9">Whitten #5841</strain>
        <tissue evidence="9">Leaf</tissue>
    </source>
</reference>
<dbReference type="EC" id="3.3.2.10" evidence="2"/>
<dbReference type="PANTHER" id="PTHR43329">
    <property type="entry name" value="EPOXIDE HYDROLASE"/>
    <property type="match status" value="1"/>
</dbReference>
<evidence type="ECO:0000256" key="2">
    <source>
        <dbReference type="ARBA" id="ARBA00013006"/>
    </source>
</evidence>
<keyword evidence="3" id="KW-0378">Hydrolase</keyword>
<dbReference type="InterPro" id="IPR000639">
    <property type="entry name" value="Epox_hydrolase-like"/>
</dbReference>
<evidence type="ECO:0000256" key="5">
    <source>
        <dbReference type="ARBA" id="ARBA00051067"/>
    </source>
</evidence>
<comment type="pathway">
    <text evidence="1">Secondary metabolite biosynthesis; terpenoid biosynthesis.</text>
</comment>
<dbReference type="GO" id="GO:0004301">
    <property type="term" value="F:epoxide hydrolase activity"/>
    <property type="evidence" value="ECO:0007669"/>
    <property type="project" value="UniProtKB-EC"/>
</dbReference>
<evidence type="ECO:0000256" key="1">
    <source>
        <dbReference type="ARBA" id="ARBA00004721"/>
    </source>
</evidence>
<dbReference type="Proteomes" id="UP000825935">
    <property type="component" value="Chromosome 38"/>
</dbReference>
<comment type="catalytic activity">
    <reaction evidence="5">
        <text>an epoxide + H2O = an ethanediol</text>
        <dbReference type="Rhea" id="RHEA:19037"/>
        <dbReference type="ChEBI" id="CHEBI:15377"/>
        <dbReference type="ChEBI" id="CHEBI:32955"/>
        <dbReference type="ChEBI" id="CHEBI:140594"/>
        <dbReference type="EC" id="3.3.2.10"/>
    </reaction>
    <physiologicalReaction direction="left-to-right" evidence="5">
        <dbReference type="Rhea" id="RHEA:19038"/>
    </physiologicalReaction>
</comment>
<dbReference type="InterPro" id="IPR000073">
    <property type="entry name" value="AB_hydrolase_1"/>
</dbReference>
<comment type="catalytic activity">
    <reaction evidence="7">
        <text>(24S)-24,25-epoxycucurbitadienol + H2O = (24R)-24,25-dihydroxycucurbitadienol</text>
        <dbReference type="Rhea" id="RHEA:81855"/>
        <dbReference type="ChEBI" id="CHEBI:15377"/>
        <dbReference type="ChEBI" id="CHEBI:229949"/>
        <dbReference type="ChEBI" id="CHEBI:229950"/>
    </reaction>
    <physiologicalReaction direction="left-to-right" evidence="7">
        <dbReference type="Rhea" id="RHEA:81856"/>
    </physiologicalReaction>
</comment>
<dbReference type="OrthoDB" id="7130006at2759"/>
<dbReference type="EMBL" id="CM035443">
    <property type="protein sequence ID" value="KAH7278815.1"/>
    <property type="molecule type" value="Genomic_DNA"/>
</dbReference>
<evidence type="ECO:0000256" key="6">
    <source>
        <dbReference type="ARBA" id="ARBA00058358"/>
    </source>
</evidence>
<keyword evidence="10" id="KW-1185">Reference proteome</keyword>
<comment type="similarity">
    <text evidence="4">Belongs to the AB hydrolase superfamily. Epoxide hydrolase family.</text>
</comment>
<dbReference type="Pfam" id="PF00561">
    <property type="entry name" value="Abhydrolase_1"/>
    <property type="match status" value="1"/>
</dbReference>
<name>A0A8T2Q575_CERRI</name>
<dbReference type="SUPFAM" id="SSF53474">
    <property type="entry name" value="alpha/beta-Hydrolases"/>
    <property type="match status" value="1"/>
</dbReference>
<proteinExistence type="inferred from homology"/>